<feature type="compositionally biased region" description="Basic residues" evidence="4">
    <location>
        <begin position="23"/>
        <end position="32"/>
    </location>
</feature>
<comment type="caution">
    <text evidence="5">The sequence shown here is derived from an EMBL/GenBank/DDBJ whole genome shotgun (WGS) entry which is preliminary data.</text>
</comment>
<dbReference type="GO" id="GO:0003700">
    <property type="term" value="F:DNA-binding transcription factor activity"/>
    <property type="evidence" value="ECO:0007669"/>
    <property type="project" value="InterPro"/>
</dbReference>
<keyword evidence="6" id="KW-1185">Reference proteome</keyword>
<gene>
    <name evidence="5" type="ORF">HRI_003016000</name>
</gene>
<name>A0A9W7M7W4_HIBTR</name>
<reference evidence="5" key="1">
    <citation type="submission" date="2023-05" db="EMBL/GenBank/DDBJ databases">
        <title>Genome and transcriptome analyses reveal genes involved in the formation of fine ridges on petal epidermal cells in Hibiscus trionum.</title>
        <authorList>
            <person name="Koshimizu S."/>
            <person name="Masuda S."/>
            <person name="Ishii T."/>
            <person name="Shirasu K."/>
            <person name="Hoshino A."/>
            <person name="Arita M."/>
        </authorList>
    </citation>
    <scope>NUCLEOTIDE SEQUENCE</scope>
    <source>
        <strain evidence="5">Hamamatsu line</strain>
    </source>
</reference>
<dbReference type="EMBL" id="BSYR01000025">
    <property type="protein sequence ID" value="GMI93467.1"/>
    <property type="molecule type" value="Genomic_DNA"/>
</dbReference>
<feature type="region of interest" description="Disordered" evidence="4">
    <location>
        <begin position="1"/>
        <end position="63"/>
    </location>
</feature>
<keyword evidence="3" id="KW-0804">Transcription</keyword>
<keyword evidence="2" id="KW-0805">Transcription regulation</keyword>
<evidence type="ECO:0000313" key="5">
    <source>
        <dbReference type="EMBL" id="GMI93467.1"/>
    </source>
</evidence>
<accession>A0A9W7M7W4</accession>
<feature type="compositionally biased region" description="Basic and acidic residues" evidence="4">
    <location>
        <begin position="39"/>
        <end position="56"/>
    </location>
</feature>
<protein>
    <submittedName>
        <fullName evidence="5">Uncharacterized protein</fullName>
    </submittedName>
</protein>
<feature type="region of interest" description="Disordered" evidence="4">
    <location>
        <begin position="157"/>
        <end position="226"/>
    </location>
</feature>
<keyword evidence="1" id="KW-0678">Repressor</keyword>
<dbReference type="PANTHER" id="PTHR33388:SF19">
    <property type="entry name" value="SPOROCYTELESS-LIKE EAR-CONTAINING PROTEIN"/>
    <property type="match status" value="1"/>
</dbReference>
<evidence type="ECO:0000313" key="6">
    <source>
        <dbReference type="Proteomes" id="UP001165190"/>
    </source>
</evidence>
<sequence length="277" mass="29893">MADASGVGDGDYRHEYDQSSGVRRSKKQRIPKRGPGVAELEKILREQEQTDGHMEKGNGIGFGGISSSSSLPVSAVHGHGNGSSRFGCVNVGGADGRSKGVYIGRSGVFLPEQTLLPISWGEAPKMATGLSFPVLVSNGSASPPMLQNNRLSMMDLFPLPATTTPSSSPAVQFHNLEPPSSQKPSHHEEDKMMSTKRLRPSFPVENRQPPPTSRQKSSSSSSESEVSGYSKGLFSFLLQPEELQRPCATSAEDLLCLKTEKCCTDKTRDFIDLNLKL</sequence>
<organism evidence="5 6">
    <name type="scientific">Hibiscus trionum</name>
    <name type="common">Flower of an hour</name>
    <dbReference type="NCBI Taxonomy" id="183268"/>
    <lineage>
        <taxon>Eukaryota</taxon>
        <taxon>Viridiplantae</taxon>
        <taxon>Streptophyta</taxon>
        <taxon>Embryophyta</taxon>
        <taxon>Tracheophyta</taxon>
        <taxon>Spermatophyta</taxon>
        <taxon>Magnoliopsida</taxon>
        <taxon>eudicotyledons</taxon>
        <taxon>Gunneridae</taxon>
        <taxon>Pentapetalae</taxon>
        <taxon>rosids</taxon>
        <taxon>malvids</taxon>
        <taxon>Malvales</taxon>
        <taxon>Malvaceae</taxon>
        <taxon>Malvoideae</taxon>
        <taxon>Hibiscus</taxon>
    </lineage>
</organism>
<evidence type="ECO:0000256" key="3">
    <source>
        <dbReference type="ARBA" id="ARBA00023163"/>
    </source>
</evidence>
<feature type="compositionally biased region" description="Low complexity" evidence="4">
    <location>
        <begin position="217"/>
        <end position="226"/>
    </location>
</feature>
<feature type="compositionally biased region" description="Low complexity" evidence="4">
    <location>
        <begin position="160"/>
        <end position="170"/>
    </location>
</feature>
<evidence type="ECO:0000256" key="2">
    <source>
        <dbReference type="ARBA" id="ARBA00023015"/>
    </source>
</evidence>
<evidence type="ECO:0000256" key="4">
    <source>
        <dbReference type="SAM" id="MobiDB-lite"/>
    </source>
</evidence>
<evidence type="ECO:0000256" key="1">
    <source>
        <dbReference type="ARBA" id="ARBA00022491"/>
    </source>
</evidence>
<dbReference type="PANTHER" id="PTHR33388">
    <property type="entry name" value="OS01G0212500 PROTEIN"/>
    <property type="match status" value="1"/>
</dbReference>
<proteinExistence type="predicted"/>
<dbReference type="InterPro" id="IPR040356">
    <property type="entry name" value="SPEAR"/>
</dbReference>
<dbReference type="OrthoDB" id="1189784at2759"/>
<dbReference type="Proteomes" id="UP001165190">
    <property type="component" value="Unassembled WGS sequence"/>
</dbReference>
<dbReference type="AlphaFoldDB" id="A0A9W7M7W4"/>